<dbReference type="Pfam" id="PF01547">
    <property type="entry name" value="SBP_bac_1"/>
    <property type="match status" value="1"/>
</dbReference>
<feature type="chain" id="PRO_5038619217" evidence="1">
    <location>
        <begin position="23"/>
        <end position="436"/>
    </location>
</feature>
<sequence>MKRGARMTALATTAAVVLPLAACGSGGDGGTGGSDGGLTSGPIDVWYSTNEQEVAWGEQVVEAWNAEHPDEKVSAQAIPAGSSSEDVIAASITAGNTPCLVFNTAPAAVPAFQKQGGLVNLSTTFDDAEEYVTGRSGAAADGFRSADGDLYQLPWKTNPFMLYYNKDVFAAAGLDAEDPQLETYDDVLAAAQAIKDAGAADFAIYPPATADYTNVNFDFYPFFLANSGGTQLIEDGRATFTSEEGLETLGFWQTLYAEGFSSAEAYSGDMWAGPFADGVAAMGVAGPWGKGQFDGKVDFGVVPLPTADGVPADGTSTFADSKNVGLYSSCKNQQTAWDFLKFATNDENDLALLEITGQFPTRTDVPELAADFLAENTFFEPFAASVPLAVDVPTVDGLAEKMQVFRDAWSGSVQSGSGDLETTFGEAAATIDGLAG</sequence>
<dbReference type="EMBL" id="CP021383">
    <property type="protein sequence ID" value="ARU52419.1"/>
    <property type="molecule type" value="Genomic_DNA"/>
</dbReference>
<dbReference type="OrthoDB" id="3495561at2"/>
<evidence type="ECO:0000313" key="2">
    <source>
        <dbReference type="EMBL" id="ARU52419.1"/>
    </source>
</evidence>
<organism evidence="2 3">
    <name type="scientific">Cellulosimicrobium cellulans</name>
    <name type="common">Arthrobacter luteus</name>
    <dbReference type="NCBI Taxonomy" id="1710"/>
    <lineage>
        <taxon>Bacteria</taxon>
        <taxon>Bacillati</taxon>
        <taxon>Actinomycetota</taxon>
        <taxon>Actinomycetes</taxon>
        <taxon>Micrococcales</taxon>
        <taxon>Promicromonosporaceae</taxon>
        <taxon>Cellulosimicrobium</taxon>
    </lineage>
</organism>
<dbReference type="SUPFAM" id="SSF53850">
    <property type="entry name" value="Periplasmic binding protein-like II"/>
    <property type="match status" value="1"/>
</dbReference>
<dbReference type="PANTHER" id="PTHR43649:SF13">
    <property type="entry name" value="CARBOHYDRATE ABC TRANSPORTER SUBSTRATE-BINDING PROTEIN"/>
    <property type="match status" value="1"/>
</dbReference>
<dbReference type="Gene3D" id="3.40.190.10">
    <property type="entry name" value="Periplasmic binding protein-like II"/>
    <property type="match status" value="2"/>
</dbReference>
<feature type="signal peptide" evidence="1">
    <location>
        <begin position="1"/>
        <end position="22"/>
    </location>
</feature>
<dbReference type="Proteomes" id="UP000196228">
    <property type="component" value="Chromosome"/>
</dbReference>
<dbReference type="InterPro" id="IPR050490">
    <property type="entry name" value="Bact_solute-bd_prot1"/>
</dbReference>
<dbReference type="InterPro" id="IPR006059">
    <property type="entry name" value="SBP"/>
</dbReference>
<accession>A0A1Y0HWJ2</accession>
<gene>
    <name evidence="2" type="ORF">CBR64_14100</name>
</gene>
<evidence type="ECO:0000256" key="1">
    <source>
        <dbReference type="SAM" id="SignalP"/>
    </source>
</evidence>
<name>A0A1Y0HWJ2_CELCE</name>
<dbReference type="AlphaFoldDB" id="A0A1Y0HWJ2"/>
<reference evidence="2 3" key="1">
    <citation type="submission" date="2017-05" db="EMBL/GenBank/DDBJ databases">
        <authorList>
            <person name="Song R."/>
            <person name="Chenine A.L."/>
            <person name="Ruprecht R.M."/>
        </authorList>
    </citation>
    <scope>NUCLEOTIDE SEQUENCE [LARGE SCALE GENOMIC DNA]</scope>
    <source>
        <strain evidence="2 3">PSBB019</strain>
    </source>
</reference>
<protein>
    <submittedName>
        <fullName evidence="2">Sugar ABC transporter substrate-binding protein</fullName>
    </submittedName>
</protein>
<evidence type="ECO:0000313" key="3">
    <source>
        <dbReference type="Proteomes" id="UP000196228"/>
    </source>
</evidence>
<dbReference type="PANTHER" id="PTHR43649">
    <property type="entry name" value="ARABINOSE-BINDING PROTEIN-RELATED"/>
    <property type="match status" value="1"/>
</dbReference>
<dbReference type="CDD" id="cd13585">
    <property type="entry name" value="PBP2_TMBP_like"/>
    <property type="match status" value="1"/>
</dbReference>
<dbReference type="KEGG" id="cceu:CBR64_14100"/>
<proteinExistence type="predicted"/>
<keyword evidence="1" id="KW-0732">Signal</keyword>